<dbReference type="OrthoDB" id="72299at2"/>
<dbReference type="InterPro" id="IPR025139">
    <property type="entry name" value="DUF4062"/>
</dbReference>
<dbReference type="KEGG" id="mbah:HYN46_12175"/>
<dbReference type="Pfam" id="PF13271">
    <property type="entry name" value="DUF4062"/>
    <property type="match status" value="1"/>
</dbReference>
<evidence type="ECO:0000259" key="1">
    <source>
        <dbReference type="Pfam" id="PF13271"/>
    </source>
</evidence>
<dbReference type="RefSeq" id="WP_114900743.1">
    <property type="nucleotide sequence ID" value="NZ_CP031222.1"/>
</dbReference>
<dbReference type="Proteomes" id="UP000253940">
    <property type="component" value="Chromosome"/>
</dbReference>
<name>A0A345PBM0_9GAMM</name>
<evidence type="ECO:0000313" key="2">
    <source>
        <dbReference type="EMBL" id="AXI04679.1"/>
    </source>
</evidence>
<dbReference type="EMBL" id="CP031222">
    <property type="protein sequence ID" value="AXI04679.1"/>
    <property type="molecule type" value="Genomic_DNA"/>
</dbReference>
<keyword evidence="3" id="KW-1185">Reference proteome</keyword>
<organism evidence="2 3">
    <name type="scientific">Aquirhabdus parva</name>
    <dbReference type="NCBI Taxonomy" id="2283318"/>
    <lineage>
        <taxon>Bacteria</taxon>
        <taxon>Pseudomonadati</taxon>
        <taxon>Pseudomonadota</taxon>
        <taxon>Gammaproteobacteria</taxon>
        <taxon>Moraxellales</taxon>
        <taxon>Moraxellaceae</taxon>
        <taxon>Aquirhabdus</taxon>
    </lineage>
</organism>
<dbReference type="AlphaFoldDB" id="A0A345PBM0"/>
<evidence type="ECO:0000313" key="3">
    <source>
        <dbReference type="Proteomes" id="UP000253940"/>
    </source>
</evidence>
<reference evidence="2 3" key="1">
    <citation type="submission" date="2018-07" db="EMBL/GenBank/DDBJ databases">
        <title>Genome sequencing of Moraxellaceae gen. HYN0046.</title>
        <authorList>
            <person name="Kim M."/>
            <person name="Yi H."/>
        </authorList>
    </citation>
    <scope>NUCLEOTIDE SEQUENCE [LARGE SCALE GENOMIC DNA]</scope>
    <source>
        <strain evidence="2 3">HYN0046</strain>
    </source>
</reference>
<gene>
    <name evidence="2" type="ORF">HYN46_12175</name>
</gene>
<accession>A0A345PBM0</accession>
<sequence>MIDKRYHVFISTTGADMQAERSVLAQTLASLGFFSWGLETRTPLTTAFARRQIDDCDYFVLMLGSRYGELSASGVSYVHLEYIYAITKQKPVFVILHESPETRSPDFQEKTQEGQVKFQDFRRQLQRERDMVVTFREPRELEVILRHAMPQLTQRYPSLGWVRPNDGPMQALQAENEKLRLKVQQLTTLGRGRSTARPTPVDAEVEQAFVDIEEKPAPLEVPVVRGDEVVAFDYRVHAYQDGNFRELRPRRQMSWNELLMAMGPGFRPPAPEEDFARIINDYLNISALGDVKDSMPRAHATARCQINIRALHAIKMQLKNNKWIVPVGRDEKHRILWGLSPQGESQLNKLMAGQRLETGS</sequence>
<protein>
    <submittedName>
        <fullName evidence="2">DUF4062 domain-containing protein</fullName>
    </submittedName>
</protein>
<feature type="domain" description="DUF4062" evidence="1">
    <location>
        <begin position="8"/>
        <end position="85"/>
    </location>
</feature>
<proteinExistence type="predicted"/>